<feature type="transmembrane region" description="Helical" evidence="2">
    <location>
        <begin position="199"/>
        <end position="226"/>
    </location>
</feature>
<feature type="compositionally biased region" description="Basic residues" evidence="1">
    <location>
        <begin position="107"/>
        <end position="117"/>
    </location>
</feature>
<dbReference type="InParanoid" id="A0A067MD63"/>
<accession>A0A067MD63</accession>
<feature type="transmembrane region" description="Helical" evidence="2">
    <location>
        <begin position="121"/>
        <end position="144"/>
    </location>
</feature>
<dbReference type="Proteomes" id="UP000027195">
    <property type="component" value="Unassembled WGS sequence"/>
</dbReference>
<gene>
    <name evidence="3" type="ORF">BOTBODRAFT_175500</name>
</gene>
<feature type="region of interest" description="Disordered" evidence="1">
    <location>
        <begin position="98"/>
        <end position="119"/>
    </location>
</feature>
<feature type="transmembrane region" description="Helical" evidence="2">
    <location>
        <begin position="6"/>
        <end position="26"/>
    </location>
</feature>
<dbReference type="EMBL" id="KL198043">
    <property type="protein sequence ID" value="KDQ13489.1"/>
    <property type="molecule type" value="Genomic_DNA"/>
</dbReference>
<evidence type="ECO:0000313" key="3">
    <source>
        <dbReference type="EMBL" id="KDQ13489.1"/>
    </source>
</evidence>
<proteinExistence type="predicted"/>
<keyword evidence="2" id="KW-0812">Transmembrane</keyword>
<feature type="transmembrane region" description="Helical" evidence="2">
    <location>
        <begin position="164"/>
        <end position="192"/>
    </location>
</feature>
<keyword evidence="4" id="KW-1185">Reference proteome</keyword>
<protein>
    <submittedName>
        <fullName evidence="3">Uncharacterized protein</fullName>
    </submittedName>
</protein>
<evidence type="ECO:0000256" key="1">
    <source>
        <dbReference type="SAM" id="MobiDB-lite"/>
    </source>
</evidence>
<keyword evidence="2" id="KW-1133">Transmembrane helix</keyword>
<reference evidence="4" key="1">
    <citation type="journal article" date="2014" name="Proc. Natl. Acad. Sci. U.S.A.">
        <title>Extensive sampling of basidiomycete genomes demonstrates inadequacy of the white-rot/brown-rot paradigm for wood decay fungi.</title>
        <authorList>
            <person name="Riley R."/>
            <person name="Salamov A.A."/>
            <person name="Brown D.W."/>
            <person name="Nagy L.G."/>
            <person name="Floudas D."/>
            <person name="Held B.W."/>
            <person name="Levasseur A."/>
            <person name="Lombard V."/>
            <person name="Morin E."/>
            <person name="Otillar R."/>
            <person name="Lindquist E.A."/>
            <person name="Sun H."/>
            <person name="LaButti K.M."/>
            <person name="Schmutz J."/>
            <person name="Jabbour D."/>
            <person name="Luo H."/>
            <person name="Baker S.E."/>
            <person name="Pisabarro A.G."/>
            <person name="Walton J.D."/>
            <person name="Blanchette R.A."/>
            <person name="Henrissat B."/>
            <person name="Martin F."/>
            <person name="Cullen D."/>
            <person name="Hibbett D.S."/>
            <person name="Grigoriev I.V."/>
        </authorList>
    </citation>
    <scope>NUCLEOTIDE SEQUENCE [LARGE SCALE GENOMIC DNA]</scope>
    <source>
        <strain evidence="4">FD-172 SS1</strain>
    </source>
</reference>
<keyword evidence="2" id="KW-0472">Membrane</keyword>
<evidence type="ECO:0000256" key="2">
    <source>
        <dbReference type="SAM" id="Phobius"/>
    </source>
</evidence>
<dbReference type="HOGENOM" id="CLU_1214564_0_0_1"/>
<sequence>MSHSAILPLPLLVLAAPVSFFVLVKLTPSRPPLLRPPAFVLAAHTLAAASHHSCGSHLGFFALAPVLAALALLPPSRPCSQCSRPLFSWLPRSCRRHGSHPSNPGSRRPHSRTHHSRSPTLVTPSLAAVILAAPVLAAIASMALQPPFSQYPVHPRSSFSCGRLPVAPVLAASTLMAAVIAAPALATSILAASVLVGSVLAACVLAPSALATAVLVALVILAAVLAPS</sequence>
<organism evidence="3 4">
    <name type="scientific">Botryobasidium botryosum (strain FD-172 SS1)</name>
    <dbReference type="NCBI Taxonomy" id="930990"/>
    <lineage>
        <taxon>Eukaryota</taxon>
        <taxon>Fungi</taxon>
        <taxon>Dikarya</taxon>
        <taxon>Basidiomycota</taxon>
        <taxon>Agaricomycotina</taxon>
        <taxon>Agaricomycetes</taxon>
        <taxon>Cantharellales</taxon>
        <taxon>Botryobasidiaceae</taxon>
        <taxon>Botryobasidium</taxon>
    </lineage>
</organism>
<dbReference type="AlphaFoldDB" id="A0A067MD63"/>
<name>A0A067MD63_BOTB1</name>
<evidence type="ECO:0000313" key="4">
    <source>
        <dbReference type="Proteomes" id="UP000027195"/>
    </source>
</evidence>